<dbReference type="InterPro" id="IPR050855">
    <property type="entry name" value="NDM-1-like"/>
</dbReference>
<feature type="domain" description="Metallo-beta-lactamase" evidence="1">
    <location>
        <begin position="27"/>
        <end position="236"/>
    </location>
</feature>
<keyword evidence="3" id="KW-1185">Reference proteome</keyword>
<dbReference type="InterPro" id="IPR001279">
    <property type="entry name" value="Metallo-B-lactamas"/>
</dbReference>
<dbReference type="InterPro" id="IPR037482">
    <property type="entry name" value="ST1585_MBL-fold"/>
</dbReference>
<evidence type="ECO:0000259" key="1">
    <source>
        <dbReference type="SMART" id="SM00849"/>
    </source>
</evidence>
<dbReference type="AlphaFoldDB" id="A0A1H6FD49"/>
<dbReference type="Proteomes" id="UP000236724">
    <property type="component" value="Unassembled WGS sequence"/>
</dbReference>
<dbReference type="PANTHER" id="PTHR42951:SF22">
    <property type="entry name" value="METALLO BETA-LACTAMASE SUPERFAMILY LIPOPROTEIN"/>
    <property type="match status" value="1"/>
</dbReference>
<evidence type="ECO:0000313" key="2">
    <source>
        <dbReference type="EMBL" id="SEH07321.1"/>
    </source>
</evidence>
<accession>A0A1H6FD49</accession>
<dbReference type="Pfam" id="PF00753">
    <property type="entry name" value="Lactamase_B"/>
    <property type="match status" value="1"/>
</dbReference>
<organism evidence="2 3">
    <name type="scientific">Candidatus Venteria ishoeyi</name>
    <dbReference type="NCBI Taxonomy" id="1899563"/>
    <lineage>
        <taxon>Bacteria</taxon>
        <taxon>Pseudomonadati</taxon>
        <taxon>Pseudomonadota</taxon>
        <taxon>Gammaproteobacteria</taxon>
        <taxon>Thiotrichales</taxon>
        <taxon>Thiotrichaceae</taxon>
        <taxon>Venteria</taxon>
    </lineage>
</organism>
<dbReference type="PANTHER" id="PTHR42951">
    <property type="entry name" value="METALLO-BETA-LACTAMASE DOMAIN-CONTAINING"/>
    <property type="match status" value="1"/>
</dbReference>
<dbReference type="CDD" id="cd07726">
    <property type="entry name" value="ST1585-like_MBL-fold"/>
    <property type="match status" value="1"/>
</dbReference>
<dbReference type="Gene3D" id="3.60.15.10">
    <property type="entry name" value="Ribonuclease Z/Hydroxyacylglutathione hydrolase-like"/>
    <property type="match status" value="1"/>
</dbReference>
<keyword evidence="2" id="KW-0378">Hydrolase</keyword>
<dbReference type="SUPFAM" id="SSF56281">
    <property type="entry name" value="Metallo-hydrolase/oxidoreductase"/>
    <property type="match status" value="1"/>
</dbReference>
<dbReference type="GO" id="GO:0016787">
    <property type="term" value="F:hydrolase activity"/>
    <property type="evidence" value="ECO:0007669"/>
    <property type="project" value="UniProtKB-KW"/>
</dbReference>
<dbReference type="SMART" id="SM00849">
    <property type="entry name" value="Lactamase_B"/>
    <property type="match status" value="1"/>
</dbReference>
<dbReference type="EMBL" id="FMSV02000528">
    <property type="protein sequence ID" value="SEH07321.1"/>
    <property type="molecule type" value="Genomic_DNA"/>
</dbReference>
<name>A0A1H6FD49_9GAMM</name>
<proteinExistence type="predicted"/>
<reference evidence="2 3" key="1">
    <citation type="submission" date="2016-10" db="EMBL/GenBank/DDBJ databases">
        <authorList>
            <person name="de Groot N.N."/>
        </authorList>
    </citation>
    <scope>NUCLEOTIDE SEQUENCE [LARGE SCALE GENOMIC DNA]</scope>
    <source>
        <strain evidence="2">MBHS1</strain>
    </source>
</reference>
<gene>
    <name evidence="2" type="ORF">MBHS_03196</name>
</gene>
<dbReference type="RefSeq" id="WP_177428525.1">
    <property type="nucleotide sequence ID" value="NZ_FMSV02000528.1"/>
</dbReference>
<dbReference type="InterPro" id="IPR036866">
    <property type="entry name" value="RibonucZ/Hydroxyglut_hydro"/>
</dbReference>
<protein>
    <submittedName>
        <fullName evidence="2">Hydroxyacylglutathione hydrolase</fullName>
    </submittedName>
</protein>
<sequence>MNTAALAFQDHDYGITTIDAAYVRPGLAAIHLLRENNHAMLIDTGTSYSVPGILDVLKTKNLSPQQVEYIVVTHVHLDHAGGAGALMQVCPQAKLIVHPRGAQHMIDPARLIIGTQAVYGEKKFQRLYGDIPKIPEARVIQADDTYELDFHGRELLFLDTPGHALHHFCIFDHSSQSLFTGDTFGLSYRGFDQNTNNKQGAFVFPATTPIQFDPGALHASINRLLSYPAKKAYLTHYGEVTELPRLAENLHQLIDEFVRITGEIALAHAQDKQQRHTLLVQALSDCLITRLQAHDCQQSKQQIQNQLAMDIELNAQGLENWWDKTQAMHH</sequence>
<evidence type="ECO:0000313" key="3">
    <source>
        <dbReference type="Proteomes" id="UP000236724"/>
    </source>
</evidence>